<dbReference type="AlphaFoldDB" id="A0A8T0QXU4"/>
<reference evidence="2" key="1">
    <citation type="submission" date="2020-05" db="EMBL/GenBank/DDBJ databases">
        <title>WGS assembly of Panicum virgatum.</title>
        <authorList>
            <person name="Lovell J.T."/>
            <person name="Jenkins J."/>
            <person name="Shu S."/>
            <person name="Juenger T.E."/>
            <person name="Schmutz J."/>
        </authorList>
    </citation>
    <scope>NUCLEOTIDE SEQUENCE</scope>
    <source>
        <strain evidence="2">AP13</strain>
    </source>
</reference>
<dbReference type="GO" id="GO:0016592">
    <property type="term" value="C:mediator complex"/>
    <property type="evidence" value="ECO:0007669"/>
    <property type="project" value="InterPro"/>
</dbReference>
<sequence>MVLGFPQCANSYYFLIQLDNDLRPVFHLLETRTDESNSSNADANQVIRFNKIDINHMQIGEDEYSMNLFDTGKALQVIDGGSLRPSGNEKLLPLTPSLSSSFSSLVDEVFENNTSSSTIENQHLPPSSLPSTHLSSFQVGPEGLSGTACLPELGNSIHPDIIDTSEVAPDVSLNSDLLSSSSGPARISSMPSNCKSGHGLSSLRSLRGHDISHGSKSLQLVSSDSQGVLGNISTTKLGRPSRKRSLSEIVLNIPSLQQSRISGGPRKRRKPSEIMKDGVLSKEYSSGKSLTYGNIFTEENHYVTSANYASVLCHAIKHCSLCIKYAQLTTQMDSLGIPYAEETDLGTPSSNLWLRLPFLKEDSWKHVCLRLGKTGRMSWDVRITDPYYGSLWKLYGGSTTTEWGIGVRIANASEIDSHITFDDDGVVLTYHTVEAASVHRLVSDLQRLSNARAFSCGMRRLIGVKVDDKRDEKVTSAETNLQPTRKGSKHSLSEQIRKNFRIEAVGLMSLWFSYVSAPMVHFIVEWEAGNDGCKIHVSPDQLWPHTKFLEDFVNVGEVASFLDSIRLTAGPLLALSIAIRPAKMPMTTTGYSSVPKQNNFQAQGQPTNYSSSTTTTMQNMCVPLSPSGAHPNNHNLQSSVLSATGRGGPGLVPSPSLPSDVTVVLRSPYWIRIIYRKIFSVDIRCFSGDQVWLQPATPPKGGPSVGGSLPCPQFRPFIMEHVAQGLNAFEPSYMSARHSGAQLKDNANTASGSQQSATALNRFHGAHGVAISRPTPNVGNQVAPSFTRAGSAMVASSKFASGIVGHPAHLSPGTNLPVHMKGELSSAFTGLGDDGGYGGAWVPLAALKKVLRVILKYLGVLWLFSQFPELLKEILGSVLNENEGALLNLDQEQPALRFFVGGYVFAVSVQRAQLLLQVLNVKRFHHQQQKQQQQQAPSPAQEELATSEINEICDYFSRRVACEPYDASRVASFITLLTLPISVLREFINLIAWKKSQSQAHGDIASAQRVRVELCLEKHHVSDSNDHTESSSSSKSNIKHDRANRSVDFSLTFVLDHGLKRHTNIGGAAWLPYCVSLRLRYNFGDNGHVMFLAMEGSHGGKACWLQYEDWERYKQSVVRAMEAANGSPAPGETGQGRLRLVAEIIHKQLQLSLQQLRNGPLSSS</sequence>
<dbReference type="EMBL" id="CM029048">
    <property type="protein sequence ID" value="KAG2578092.1"/>
    <property type="molecule type" value="Genomic_DNA"/>
</dbReference>
<protein>
    <recommendedName>
        <fullName evidence="4">Mediator of RNA polymerase II transcription subunit 14</fullName>
    </recommendedName>
</protein>
<feature type="compositionally biased region" description="Low complexity" evidence="1">
    <location>
        <begin position="123"/>
        <end position="136"/>
    </location>
</feature>
<feature type="region of interest" description="Disordered" evidence="1">
    <location>
        <begin position="1021"/>
        <end position="1040"/>
    </location>
</feature>
<dbReference type="InterPro" id="IPR013947">
    <property type="entry name" value="Mediator_Med14"/>
</dbReference>
<dbReference type="GO" id="GO:0006357">
    <property type="term" value="P:regulation of transcription by RNA polymerase II"/>
    <property type="evidence" value="ECO:0007669"/>
    <property type="project" value="InterPro"/>
</dbReference>
<feature type="region of interest" description="Disordered" evidence="1">
    <location>
        <begin position="173"/>
        <end position="208"/>
    </location>
</feature>
<name>A0A8T0QXU4_PANVG</name>
<accession>A0A8T0QXU4</accession>
<feature type="compositionally biased region" description="Low complexity" evidence="1">
    <location>
        <begin position="173"/>
        <end position="182"/>
    </location>
</feature>
<dbReference type="GO" id="GO:0003712">
    <property type="term" value="F:transcription coregulator activity"/>
    <property type="evidence" value="ECO:0007669"/>
    <property type="project" value="InterPro"/>
</dbReference>
<evidence type="ECO:0000313" key="3">
    <source>
        <dbReference type="Proteomes" id="UP000823388"/>
    </source>
</evidence>
<evidence type="ECO:0000256" key="1">
    <source>
        <dbReference type="SAM" id="MobiDB-lite"/>
    </source>
</evidence>
<proteinExistence type="predicted"/>
<evidence type="ECO:0000313" key="2">
    <source>
        <dbReference type="EMBL" id="KAG2578092.1"/>
    </source>
</evidence>
<evidence type="ECO:0008006" key="4">
    <source>
        <dbReference type="Google" id="ProtNLM"/>
    </source>
</evidence>
<dbReference type="PANTHER" id="PTHR12809">
    <property type="entry name" value="MEDIATOR COMPLEX SUBUNIT"/>
    <property type="match status" value="1"/>
</dbReference>
<organism evidence="2 3">
    <name type="scientific">Panicum virgatum</name>
    <name type="common">Blackwell switchgrass</name>
    <dbReference type="NCBI Taxonomy" id="38727"/>
    <lineage>
        <taxon>Eukaryota</taxon>
        <taxon>Viridiplantae</taxon>
        <taxon>Streptophyta</taxon>
        <taxon>Embryophyta</taxon>
        <taxon>Tracheophyta</taxon>
        <taxon>Spermatophyta</taxon>
        <taxon>Magnoliopsida</taxon>
        <taxon>Liliopsida</taxon>
        <taxon>Poales</taxon>
        <taxon>Poaceae</taxon>
        <taxon>PACMAD clade</taxon>
        <taxon>Panicoideae</taxon>
        <taxon>Panicodae</taxon>
        <taxon>Paniceae</taxon>
        <taxon>Panicinae</taxon>
        <taxon>Panicum</taxon>
        <taxon>Panicum sect. Hiantes</taxon>
    </lineage>
</organism>
<dbReference type="EMBL" id="CM029048">
    <property type="protein sequence ID" value="KAG2578093.1"/>
    <property type="molecule type" value="Genomic_DNA"/>
</dbReference>
<feature type="compositionally biased region" description="Low complexity" evidence="1">
    <location>
        <begin position="196"/>
        <end position="205"/>
    </location>
</feature>
<comment type="caution">
    <text evidence="2">The sequence shown here is derived from an EMBL/GenBank/DDBJ whole genome shotgun (WGS) entry which is preliminary data.</text>
</comment>
<dbReference type="Proteomes" id="UP000823388">
    <property type="component" value="Chromosome 6N"/>
</dbReference>
<keyword evidence="3" id="KW-1185">Reference proteome</keyword>
<gene>
    <name evidence="2" type="ORF">PVAP13_6NG204400</name>
</gene>
<dbReference type="PANTHER" id="PTHR12809:SF2">
    <property type="entry name" value="MEDIATOR OF RNA POLYMERASE II TRANSCRIPTION SUBUNIT 14"/>
    <property type="match status" value="1"/>
</dbReference>
<dbReference type="GO" id="GO:0070847">
    <property type="term" value="C:core mediator complex"/>
    <property type="evidence" value="ECO:0007669"/>
    <property type="project" value="TreeGrafter"/>
</dbReference>
<feature type="region of interest" description="Disordered" evidence="1">
    <location>
        <begin position="114"/>
        <end position="137"/>
    </location>
</feature>